<feature type="region of interest" description="Disordered" evidence="1">
    <location>
        <begin position="308"/>
        <end position="343"/>
    </location>
</feature>
<dbReference type="SUPFAM" id="SSF53474">
    <property type="entry name" value="alpha/beta-Hydrolases"/>
    <property type="match status" value="1"/>
</dbReference>
<dbReference type="InterPro" id="IPR053858">
    <property type="entry name" value="Arb2_dom"/>
</dbReference>
<dbReference type="AlphaFoldDB" id="A0A4W4FYH9"/>
<gene>
    <name evidence="4" type="primary">FAM172A</name>
</gene>
<dbReference type="Ensembl" id="ENSEEET00000030532.2">
    <property type="protein sequence ID" value="ENSEEEP00000030177.2"/>
    <property type="gene ID" value="ENSEEEG00000014470.2"/>
</dbReference>
<keyword evidence="5" id="KW-1185">Reference proteome</keyword>
<protein>
    <recommendedName>
        <fullName evidence="3">Arb2 domain-containing protein</fullName>
    </recommendedName>
</protein>
<dbReference type="STRING" id="8005.ENSEEEP00000030177"/>
<evidence type="ECO:0000256" key="2">
    <source>
        <dbReference type="SAM" id="SignalP"/>
    </source>
</evidence>
<dbReference type="PANTHER" id="PTHR21357:SF6">
    <property type="entry name" value="COTRANSCRIPTIONAL REGULATOR FAM172A HOMOLOG"/>
    <property type="match status" value="1"/>
</dbReference>
<dbReference type="GeneTree" id="ENSGT00530000063907"/>
<reference evidence="4" key="5">
    <citation type="submission" date="2025-09" db="UniProtKB">
        <authorList>
            <consortium name="Ensembl"/>
        </authorList>
    </citation>
    <scope>IDENTIFICATION</scope>
</reference>
<feature type="signal peptide" evidence="2">
    <location>
        <begin position="1"/>
        <end position="18"/>
    </location>
</feature>
<evidence type="ECO:0000256" key="1">
    <source>
        <dbReference type="SAM" id="MobiDB-lite"/>
    </source>
</evidence>
<reference evidence="5" key="1">
    <citation type="journal article" date="2014" name="Science">
        <title>Nonhuman genetics. Genomic basis for the convergent evolution of electric organs.</title>
        <authorList>
            <person name="Gallant J.R."/>
            <person name="Traeger L.L."/>
            <person name="Volkening J.D."/>
            <person name="Moffett H."/>
            <person name="Chen P.H."/>
            <person name="Novina C.D."/>
            <person name="Phillips G.N.Jr."/>
            <person name="Anand R."/>
            <person name="Wells G.B."/>
            <person name="Pinch M."/>
            <person name="Guth R."/>
            <person name="Unguez G.A."/>
            <person name="Albert J.S."/>
            <person name="Zakon H.H."/>
            <person name="Samanta M.P."/>
            <person name="Sussman M.R."/>
        </authorList>
    </citation>
    <scope>NUCLEOTIDE SEQUENCE [LARGE SCALE GENOMIC DNA]</scope>
</reference>
<evidence type="ECO:0000313" key="5">
    <source>
        <dbReference type="Proteomes" id="UP000314983"/>
    </source>
</evidence>
<feature type="region of interest" description="Disordered" evidence="1">
    <location>
        <begin position="122"/>
        <end position="175"/>
    </location>
</feature>
<sequence length="343" mass="39959">MLFGADVFVFCFAWLTMAQLLAQEDKEKTTALKDLLSRIDLDELMKKDEPPLVFPKTLEEFEYAFNEHGQLRHTKTGEPFVFNHKEDLHRWNQKRYEALGEEGYGVVVLNPNDNFLEVEKAEEPGGGEAAPDGSDEPAEKRERKEERESKRRTDFYEKYRNPQKEKETDRIPIRGNSSPEEHTLYVWDHFISTSLAKNIFVVAHSYGGLSFLDLMIQREEEVKSRVRAVAMTDSVHNVWHQNANRSIQGWLKERCCNWVSSPEPLDTPVEPMLPDCLHLSAGTERHDLTSWRSFHSIFRFFSKHMEQDESVEQDEEKEPDDREVSTATPVSMRSSNRARHEDL</sequence>
<dbReference type="OMA" id="LAFVELX"/>
<keyword evidence="2" id="KW-0732">Signal</keyword>
<reference evidence="4" key="4">
    <citation type="submission" date="2025-08" db="UniProtKB">
        <authorList>
            <consortium name="Ensembl"/>
        </authorList>
    </citation>
    <scope>IDENTIFICATION</scope>
</reference>
<dbReference type="Pfam" id="PF22749">
    <property type="entry name" value="Arb2"/>
    <property type="match status" value="2"/>
</dbReference>
<accession>A0A4W4FYH9</accession>
<reference evidence="5" key="2">
    <citation type="journal article" date="2017" name="Sci. Adv.">
        <title>A tail of two voltages: Proteomic comparison of the three electric organs of the electric eel.</title>
        <authorList>
            <person name="Traeger L.L."/>
            <person name="Sabat G."/>
            <person name="Barrett-Wilt G.A."/>
            <person name="Wells G.B."/>
            <person name="Sussman M.R."/>
        </authorList>
    </citation>
    <scope>NUCLEOTIDE SEQUENCE [LARGE SCALE GENOMIC DNA]</scope>
</reference>
<dbReference type="Proteomes" id="UP000314983">
    <property type="component" value="Chromosome 9"/>
</dbReference>
<evidence type="ECO:0000313" key="4">
    <source>
        <dbReference type="Ensembl" id="ENSEEEP00000030177.2"/>
    </source>
</evidence>
<feature type="compositionally biased region" description="Basic and acidic residues" evidence="1">
    <location>
        <begin position="137"/>
        <end position="172"/>
    </location>
</feature>
<dbReference type="InterPro" id="IPR048263">
    <property type="entry name" value="Arb2"/>
</dbReference>
<dbReference type="InterPro" id="IPR029058">
    <property type="entry name" value="AB_hydrolase_fold"/>
</dbReference>
<evidence type="ECO:0000259" key="3">
    <source>
        <dbReference type="Pfam" id="PF22749"/>
    </source>
</evidence>
<feature type="chain" id="PRO_5044340510" description="Arb2 domain-containing protein" evidence="2">
    <location>
        <begin position="19"/>
        <end position="343"/>
    </location>
</feature>
<organism evidence="4 5">
    <name type="scientific">Electrophorus electricus</name>
    <name type="common">Electric eel</name>
    <name type="synonym">Gymnotus electricus</name>
    <dbReference type="NCBI Taxonomy" id="8005"/>
    <lineage>
        <taxon>Eukaryota</taxon>
        <taxon>Metazoa</taxon>
        <taxon>Chordata</taxon>
        <taxon>Craniata</taxon>
        <taxon>Vertebrata</taxon>
        <taxon>Euteleostomi</taxon>
        <taxon>Actinopterygii</taxon>
        <taxon>Neopterygii</taxon>
        <taxon>Teleostei</taxon>
        <taxon>Ostariophysi</taxon>
        <taxon>Gymnotiformes</taxon>
        <taxon>Gymnotoidei</taxon>
        <taxon>Gymnotidae</taxon>
        <taxon>Electrophorus</taxon>
    </lineage>
</organism>
<name>A0A4W4FYH9_ELEEL</name>
<dbReference type="PANTHER" id="PTHR21357">
    <property type="entry name" value="FAM172 FAMILY PROTEIN HOMOLOG CG10038"/>
    <property type="match status" value="1"/>
</dbReference>
<dbReference type="GO" id="GO:0031048">
    <property type="term" value="P:regulatory ncRNA-mediated heterochromatin formation"/>
    <property type="evidence" value="ECO:0007669"/>
    <property type="project" value="TreeGrafter"/>
</dbReference>
<dbReference type="GO" id="GO:0035197">
    <property type="term" value="F:siRNA binding"/>
    <property type="evidence" value="ECO:0007669"/>
    <property type="project" value="TreeGrafter"/>
</dbReference>
<feature type="compositionally biased region" description="Polar residues" evidence="1">
    <location>
        <begin position="325"/>
        <end position="335"/>
    </location>
</feature>
<feature type="domain" description="Arb2" evidence="3">
    <location>
        <begin position="54"/>
        <end position="99"/>
    </location>
</feature>
<reference evidence="4" key="3">
    <citation type="submission" date="2020-05" db="EMBL/GenBank/DDBJ databases">
        <title>Electrophorus electricus (electric eel) genome, fEleEle1, primary haplotype.</title>
        <authorList>
            <person name="Myers G."/>
            <person name="Meyer A."/>
            <person name="Fedrigo O."/>
            <person name="Formenti G."/>
            <person name="Rhie A."/>
            <person name="Tracey A."/>
            <person name="Sims Y."/>
            <person name="Jarvis E.D."/>
        </authorList>
    </citation>
    <scope>NUCLEOTIDE SEQUENCE [LARGE SCALE GENOMIC DNA]</scope>
</reference>
<feature type="domain" description="Arb2" evidence="3">
    <location>
        <begin position="100"/>
        <end position="265"/>
    </location>
</feature>
<proteinExistence type="predicted"/>
<feature type="compositionally biased region" description="Acidic residues" evidence="1">
    <location>
        <begin position="308"/>
        <end position="318"/>
    </location>
</feature>
<dbReference type="GO" id="GO:0005634">
    <property type="term" value="C:nucleus"/>
    <property type="evidence" value="ECO:0007669"/>
    <property type="project" value="TreeGrafter"/>
</dbReference>